<keyword evidence="2" id="KW-1185">Reference proteome</keyword>
<name>A0A0N4VZA4_HAEPC</name>
<evidence type="ECO:0000313" key="2">
    <source>
        <dbReference type="Proteomes" id="UP000268014"/>
    </source>
</evidence>
<dbReference type="EMBL" id="UZAF01005934">
    <property type="protein sequence ID" value="VDO15899.1"/>
    <property type="molecule type" value="Genomic_DNA"/>
</dbReference>
<dbReference type="Proteomes" id="UP000268014">
    <property type="component" value="Unassembled WGS sequence"/>
</dbReference>
<dbReference type="WBParaSite" id="HPLM_0000262601-mRNA-1">
    <property type="protein sequence ID" value="HPLM_0000262601-mRNA-1"/>
    <property type="gene ID" value="HPLM_0000262601"/>
</dbReference>
<sequence length="179" mass="20811">MARAELILNRRESNEDELRASLNDMADCEVVLRDWNSKRLRALRERWKAKRQEFELWQKEMDHLQSIAVTVENRQSLNPSLIAELQSIEESCDQMTMTELAHPLRLAIRQLRVVLENSFKERLESLKMAGEEDCTVAHNIVQVCIYNDLFPNTHTLSLSCRFLYTGAVLRTPPQPTGSR</sequence>
<proteinExistence type="predicted"/>
<dbReference type="STRING" id="6290.A0A0N4VZA4"/>
<dbReference type="OMA" id="LEVIVIF"/>
<evidence type="ECO:0000313" key="1">
    <source>
        <dbReference type="EMBL" id="VDO15899.1"/>
    </source>
</evidence>
<organism evidence="3">
    <name type="scientific">Haemonchus placei</name>
    <name type="common">Barber's pole worm</name>
    <dbReference type="NCBI Taxonomy" id="6290"/>
    <lineage>
        <taxon>Eukaryota</taxon>
        <taxon>Metazoa</taxon>
        <taxon>Ecdysozoa</taxon>
        <taxon>Nematoda</taxon>
        <taxon>Chromadorea</taxon>
        <taxon>Rhabditida</taxon>
        <taxon>Rhabditina</taxon>
        <taxon>Rhabditomorpha</taxon>
        <taxon>Strongyloidea</taxon>
        <taxon>Trichostrongylidae</taxon>
        <taxon>Haemonchus</taxon>
    </lineage>
</organism>
<accession>A0A0N4VZA4</accession>
<evidence type="ECO:0000313" key="3">
    <source>
        <dbReference type="WBParaSite" id="HPLM_0000262601-mRNA-1"/>
    </source>
</evidence>
<gene>
    <name evidence="1" type="ORF">HPLM_LOCUS2622</name>
</gene>
<reference evidence="3" key="1">
    <citation type="submission" date="2017-02" db="UniProtKB">
        <authorList>
            <consortium name="WormBaseParasite"/>
        </authorList>
    </citation>
    <scope>IDENTIFICATION</scope>
</reference>
<dbReference type="OrthoDB" id="18740at2759"/>
<dbReference type="AlphaFoldDB" id="A0A0N4VZA4"/>
<protein>
    <submittedName>
        <fullName evidence="3">Tektin</fullName>
    </submittedName>
</protein>
<reference evidence="1 2" key="2">
    <citation type="submission" date="2018-11" db="EMBL/GenBank/DDBJ databases">
        <authorList>
            <consortium name="Pathogen Informatics"/>
        </authorList>
    </citation>
    <scope>NUCLEOTIDE SEQUENCE [LARGE SCALE GENOMIC DNA]</scope>
    <source>
        <strain evidence="1 2">MHpl1</strain>
    </source>
</reference>